<dbReference type="EMBL" id="MU004448">
    <property type="protein sequence ID" value="KAF2650663.1"/>
    <property type="molecule type" value="Genomic_DNA"/>
</dbReference>
<gene>
    <name evidence="2" type="ORF">K491DRAFT_608379</name>
</gene>
<name>A0A6A6SVP4_9PLEO</name>
<proteinExistence type="predicted"/>
<sequence length="162" mass="18671">MIKRKSTAKRTNGKFKFGEPFDQPRTAIQRMRSVVGAYLYMREEAINDIFIDQVNRIGTQLGNLENAVAKTPRTVGRTSSTPDADGRLPERTRLNDEYNDKKLITQTQINQEKDETKLKSLGQEEKLREDMKDYIAKLQDQWAKAKDWPKPEWNAQTVPAGN</sequence>
<dbReference type="Proteomes" id="UP000799324">
    <property type="component" value="Unassembled WGS sequence"/>
</dbReference>
<dbReference type="AlphaFoldDB" id="A0A6A6SVP4"/>
<evidence type="ECO:0000313" key="3">
    <source>
        <dbReference type="Proteomes" id="UP000799324"/>
    </source>
</evidence>
<evidence type="ECO:0000313" key="2">
    <source>
        <dbReference type="EMBL" id="KAF2650663.1"/>
    </source>
</evidence>
<organism evidence="2 3">
    <name type="scientific">Lophiostoma macrostomum CBS 122681</name>
    <dbReference type="NCBI Taxonomy" id="1314788"/>
    <lineage>
        <taxon>Eukaryota</taxon>
        <taxon>Fungi</taxon>
        <taxon>Dikarya</taxon>
        <taxon>Ascomycota</taxon>
        <taxon>Pezizomycotina</taxon>
        <taxon>Dothideomycetes</taxon>
        <taxon>Pleosporomycetidae</taxon>
        <taxon>Pleosporales</taxon>
        <taxon>Lophiostomataceae</taxon>
        <taxon>Lophiostoma</taxon>
    </lineage>
</organism>
<keyword evidence="3" id="KW-1185">Reference proteome</keyword>
<feature type="region of interest" description="Disordered" evidence="1">
    <location>
        <begin position="72"/>
        <end position="91"/>
    </location>
</feature>
<dbReference type="OrthoDB" id="3762642at2759"/>
<reference evidence="2" key="1">
    <citation type="journal article" date="2020" name="Stud. Mycol.">
        <title>101 Dothideomycetes genomes: a test case for predicting lifestyles and emergence of pathogens.</title>
        <authorList>
            <person name="Haridas S."/>
            <person name="Albert R."/>
            <person name="Binder M."/>
            <person name="Bloem J."/>
            <person name="Labutti K."/>
            <person name="Salamov A."/>
            <person name="Andreopoulos B."/>
            <person name="Baker S."/>
            <person name="Barry K."/>
            <person name="Bills G."/>
            <person name="Bluhm B."/>
            <person name="Cannon C."/>
            <person name="Castanera R."/>
            <person name="Culley D."/>
            <person name="Daum C."/>
            <person name="Ezra D."/>
            <person name="Gonzalez J."/>
            <person name="Henrissat B."/>
            <person name="Kuo A."/>
            <person name="Liang C."/>
            <person name="Lipzen A."/>
            <person name="Lutzoni F."/>
            <person name="Magnuson J."/>
            <person name="Mondo S."/>
            <person name="Nolan M."/>
            <person name="Ohm R."/>
            <person name="Pangilinan J."/>
            <person name="Park H.-J."/>
            <person name="Ramirez L."/>
            <person name="Alfaro M."/>
            <person name="Sun H."/>
            <person name="Tritt A."/>
            <person name="Yoshinaga Y."/>
            <person name="Zwiers L.-H."/>
            <person name="Turgeon B."/>
            <person name="Goodwin S."/>
            <person name="Spatafora J."/>
            <person name="Crous P."/>
            <person name="Grigoriev I."/>
        </authorList>
    </citation>
    <scope>NUCLEOTIDE SEQUENCE</scope>
    <source>
        <strain evidence="2">CBS 122681</strain>
    </source>
</reference>
<evidence type="ECO:0000256" key="1">
    <source>
        <dbReference type="SAM" id="MobiDB-lite"/>
    </source>
</evidence>
<accession>A0A6A6SVP4</accession>
<protein>
    <submittedName>
        <fullName evidence="2">Uncharacterized protein</fullName>
    </submittedName>
</protein>